<protein>
    <recommendedName>
        <fullName evidence="1">BTB domain-containing protein</fullName>
    </recommendedName>
</protein>
<dbReference type="SUPFAM" id="SSF54695">
    <property type="entry name" value="POZ domain"/>
    <property type="match status" value="1"/>
</dbReference>
<dbReference type="PANTHER" id="PTHR14136">
    <property type="entry name" value="BTB_POZ DOMAIN-CONTAINING PROTEIN KCTD9"/>
    <property type="match status" value="1"/>
</dbReference>
<dbReference type="Pfam" id="PF00805">
    <property type="entry name" value="Pentapeptide"/>
    <property type="match status" value="3"/>
</dbReference>
<dbReference type="Proteomes" id="UP001642483">
    <property type="component" value="Unassembled WGS sequence"/>
</dbReference>
<evidence type="ECO:0000259" key="1">
    <source>
        <dbReference type="SMART" id="SM00225"/>
    </source>
</evidence>
<dbReference type="CDD" id="cd18368">
    <property type="entry name" value="BTB_POZ_KCTD9"/>
    <property type="match status" value="1"/>
</dbReference>
<gene>
    <name evidence="2" type="ORF">CVLEPA_LOCUS21640</name>
</gene>
<evidence type="ECO:0000313" key="3">
    <source>
        <dbReference type="Proteomes" id="UP001642483"/>
    </source>
</evidence>
<dbReference type="InterPro" id="IPR000210">
    <property type="entry name" value="BTB/POZ_dom"/>
</dbReference>
<proteinExistence type="predicted"/>
<organism evidence="2 3">
    <name type="scientific">Clavelina lepadiformis</name>
    <name type="common">Light-bulb sea squirt</name>
    <name type="synonym">Ascidia lepadiformis</name>
    <dbReference type="NCBI Taxonomy" id="159417"/>
    <lineage>
        <taxon>Eukaryota</taxon>
        <taxon>Metazoa</taxon>
        <taxon>Chordata</taxon>
        <taxon>Tunicata</taxon>
        <taxon>Ascidiacea</taxon>
        <taxon>Aplousobranchia</taxon>
        <taxon>Clavelinidae</taxon>
        <taxon>Clavelina</taxon>
    </lineage>
</organism>
<name>A0ABP0GHI4_CLALP</name>
<dbReference type="Gene3D" id="2.160.20.80">
    <property type="entry name" value="E3 ubiquitin-protein ligase SopA"/>
    <property type="match status" value="1"/>
</dbReference>
<dbReference type="InterPro" id="IPR051082">
    <property type="entry name" value="Pentapeptide-BTB/POZ_domain"/>
</dbReference>
<keyword evidence="3" id="KW-1185">Reference proteome</keyword>
<dbReference type="Gene3D" id="3.30.710.10">
    <property type="entry name" value="Potassium Channel Kv1.1, Chain A"/>
    <property type="match status" value="1"/>
</dbReference>
<dbReference type="InterPro" id="IPR011333">
    <property type="entry name" value="SKP1/BTB/POZ_sf"/>
</dbReference>
<dbReference type="Pfam" id="PF02214">
    <property type="entry name" value="BTB_2"/>
    <property type="match status" value="1"/>
</dbReference>
<accession>A0ABP0GHI4</accession>
<dbReference type="SUPFAM" id="SSF141571">
    <property type="entry name" value="Pentapeptide repeat-like"/>
    <property type="match status" value="1"/>
</dbReference>
<dbReference type="InterPro" id="IPR003131">
    <property type="entry name" value="T1-type_BTB"/>
</dbReference>
<comment type="caution">
    <text evidence="2">The sequence shown here is derived from an EMBL/GenBank/DDBJ whole genome shotgun (WGS) entry which is preliminary data.</text>
</comment>
<reference evidence="2 3" key="1">
    <citation type="submission" date="2024-02" db="EMBL/GenBank/DDBJ databases">
        <authorList>
            <person name="Daric V."/>
            <person name="Darras S."/>
        </authorList>
    </citation>
    <scope>NUCLEOTIDE SEQUENCE [LARGE SCALE GENOMIC DNA]</scope>
</reference>
<dbReference type="InterPro" id="IPR001646">
    <property type="entry name" value="5peptide_repeat"/>
</dbReference>
<evidence type="ECO:0000313" key="2">
    <source>
        <dbReference type="EMBL" id="CAK8689670.1"/>
    </source>
</evidence>
<sequence>MGDWKEWTSSKKGFFIDDEPNDCPNDWITLNVGGKIFTTTRSTLVGRHHDSMLGKMFQDDSKWKHTRDSTGAIMIDRSPLYFEPLLGYLRHGQIILDSNVNPRGVLQEACFFGLTALIDELEKLIDQQRQEYSEPLTRSMVVKALLSTPAKCELRFQGVNFSGADLSRLDLRYINFKLANLRNCNLSQTNLYCSSLERADLSGSIMDGANLQGARMICCNAEGCSMKGCNFDDPSGLKANMEGANMKGVNLEGSLMAGANLRVATLKNSNLKNCDLRSAILAGTDLEDCDLTGCDLCEANLRGCNVKGTKFAEMITPLHMTQTVP</sequence>
<feature type="domain" description="BTB" evidence="1">
    <location>
        <begin position="26"/>
        <end position="129"/>
    </location>
</feature>
<dbReference type="EMBL" id="CAWYQH010000108">
    <property type="protein sequence ID" value="CAK8689670.1"/>
    <property type="molecule type" value="Genomic_DNA"/>
</dbReference>
<dbReference type="PANTHER" id="PTHR14136:SF17">
    <property type="entry name" value="BTB_POZ DOMAIN-CONTAINING PROTEIN KCTD9"/>
    <property type="match status" value="1"/>
</dbReference>
<dbReference type="SMART" id="SM00225">
    <property type="entry name" value="BTB"/>
    <property type="match status" value="1"/>
</dbReference>